<protein>
    <submittedName>
        <fullName evidence="1">Regulator of amino acid metabolism, contains ACT domain protein</fullName>
    </submittedName>
</protein>
<gene>
    <name evidence="1" type="ORF">FPV09_00735</name>
</gene>
<dbReference type="KEGG" id="them:FPV09_00735"/>
<evidence type="ECO:0000313" key="2">
    <source>
        <dbReference type="Proteomes" id="UP000322631"/>
    </source>
</evidence>
<keyword evidence="2" id="KW-1185">Reference proteome</keyword>
<dbReference type="AlphaFoldDB" id="A0A5C0SJI5"/>
<evidence type="ECO:0000313" key="1">
    <source>
        <dbReference type="EMBL" id="QEK13886.1"/>
    </source>
</evidence>
<dbReference type="GeneID" id="41608336"/>
<accession>A0A5C0SJI5</accession>
<dbReference type="EMBL" id="CP041932">
    <property type="protein sequence ID" value="QEK13886.1"/>
    <property type="molecule type" value="Genomic_DNA"/>
</dbReference>
<dbReference type="RefSeq" id="WP_148881997.1">
    <property type="nucleotide sequence ID" value="NZ_CP041932.1"/>
</dbReference>
<dbReference type="Proteomes" id="UP000322631">
    <property type="component" value="Chromosome"/>
</dbReference>
<reference evidence="1 2" key="1">
    <citation type="submission" date="2019-07" db="EMBL/GenBank/DDBJ databases">
        <title>Complete genome of Thermococcus acidophilus.</title>
        <authorList>
            <person name="Li X."/>
        </authorList>
    </citation>
    <scope>NUCLEOTIDE SEQUENCE [LARGE SCALE GENOMIC DNA]</scope>
    <source>
        <strain evidence="1 2">SY113</strain>
    </source>
</reference>
<dbReference type="PIRSF" id="PIRSF004897">
    <property type="entry name" value="UCP004897_ACT"/>
    <property type="match status" value="1"/>
</dbReference>
<name>A0A5C0SJI5_9EURY</name>
<dbReference type="InterPro" id="IPR014424">
    <property type="entry name" value="UCP004897_ACT"/>
</dbReference>
<proteinExistence type="predicted"/>
<sequence>MILIDEYFRHYPARKKVAEFLLRHGIEIRNGSMLLDGVELPITEVARATGVTRKVVYLTVETIENTTALRLLFERLRPELRIEDLAPAMNWEVLELRLAESDGRAVPAVLDVLLRDGNRPISVRFRNLPGEAPYLSIVVERPISGEAISDIEGIGGIERMLIKTPEKVKTKLVCTFCEVKYCPRRLSGGVEIAD</sequence>
<organism evidence="1 2">
    <name type="scientific">Thermococcus aciditolerans</name>
    <dbReference type="NCBI Taxonomy" id="2598455"/>
    <lineage>
        <taxon>Archaea</taxon>
        <taxon>Methanobacteriati</taxon>
        <taxon>Methanobacteriota</taxon>
        <taxon>Thermococci</taxon>
        <taxon>Thermococcales</taxon>
        <taxon>Thermococcaceae</taxon>
        <taxon>Thermococcus</taxon>
    </lineage>
</organism>